<dbReference type="InterPro" id="IPR019546">
    <property type="entry name" value="TAT_signal_bac_arc"/>
</dbReference>
<dbReference type="NCBIfam" id="TIGR01409">
    <property type="entry name" value="TAT_signal_seq"/>
    <property type="match status" value="1"/>
</dbReference>
<protein>
    <submittedName>
        <fullName evidence="1">Twin-arginine translocation signal domain-containing protein</fullName>
    </submittedName>
</protein>
<dbReference type="PROSITE" id="PS51318">
    <property type="entry name" value="TAT"/>
    <property type="match status" value="1"/>
</dbReference>
<evidence type="ECO:0000313" key="2">
    <source>
        <dbReference type="Proteomes" id="UP000503297"/>
    </source>
</evidence>
<dbReference type="EMBL" id="CP053716">
    <property type="protein sequence ID" value="QKF08063.1"/>
    <property type="molecule type" value="Genomic_DNA"/>
</dbReference>
<dbReference type="InterPro" id="IPR006311">
    <property type="entry name" value="TAT_signal"/>
</dbReference>
<proteinExistence type="predicted"/>
<reference evidence="2" key="1">
    <citation type="submission" date="2020-05" db="EMBL/GenBank/DDBJ databases">
        <title>Novel species in genus Nocardioides.</title>
        <authorList>
            <person name="Zhang G."/>
        </authorList>
    </citation>
    <scope>NUCLEOTIDE SEQUENCE [LARGE SCALE GENOMIC DNA]</scope>
    <source>
        <strain evidence="2">zg-1050</strain>
    </source>
</reference>
<dbReference type="Proteomes" id="UP000503297">
    <property type="component" value="Chromosome"/>
</dbReference>
<name>A0A6M8J619_9ACTN</name>
<sequence length="58" mass="6325">MQDGISRRTFIGASALGASALLFPHRLPPMEALGLNASTCRIHSRIVNVRSALPLQRR</sequence>
<evidence type="ECO:0000313" key="1">
    <source>
        <dbReference type="EMBL" id="QKF08063.1"/>
    </source>
</evidence>
<accession>A0A6M8J619</accession>
<dbReference type="KEGG" id="bwa:HLV38_06555"/>
<organism evidence="1 2">
    <name type="scientific">Berryella wangjianweii</name>
    <dbReference type="NCBI Taxonomy" id="2734634"/>
    <lineage>
        <taxon>Bacteria</taxon>
        <taxon>Bacillati</taxon>
        <taxon>Actinomycetota</taxon>
        <taxon>Coriobacteriia</taxon>
        <taxon>Eggerthellales</taxon>
        <taxon>Eggerthellaceae</taxon>
        <taxon>Berryella</taxon>
    </lineage>
</organism>
<dbReference type="AlphaFoldDB" id="A0A6M8J619"/>
<keyword evidence="2" id="KW-1185">Reference proteome</keyword>
<gene>
    <name evidence="1" type="ORF">HLV38_06555</name>
</gene>